<proteinExistence type="predicted"/>
<dbReference type="AlphaFoldDB" id="A0AB39HM58"/>
<dbReference type="RefSeq" id="WP_368652376.1">
    <property type="nucleotide sequence ID" value="NZ_CP162599.1"/>
</dbReference>
<reference evidence="1" key="1">
    <citation type="submission" date="2024-07" db="EMBL/GenBank/DDBJ databases">
        <title>Halotolerant mesophilic bacterium Ornithinibacillus sp. 4-3, sp. nov., isolated from soil.</title>
        <authorList>
            <person name="Sidarenka A.V."/>
            <person name="Guliayeva D.E."/>
            <person name="Leanovich S.I."/>
            <person name="Hileuskaya K.S."/>
            <person name="Akhremchuk A.E."/>
            <person name="Sikolenko M.A."/>
            <person name="Valentovich L.N."/>
        </authorList>
    </citation>
    <scope>NUCLEOTIDE SEQUENCE</scope>
    <source>
        <strain evidence="1">4-3</strain>
    </source>
</reference>
<evidence type="ECO:0000313" key="1">
    <source>
        <dbReference type="EMBL" id="XDK31650.1"/>
    </source>
</evidence>
<protein>
    <submittedName>
        <fullName evidence="1">Uncharacterized protein</fullName>
    </submittedName>
</protein>
<sequence>MKDDGIEFFKKLRDLSGEIVNAYENDDEEALESAIGKFVILMITADAIK</sequence>
<accession>A0AB39HM58</accession>
<name>A0AB39HM58_9BACI</name>
<gene>
    <name evidence="1" type="ORF">AB4Y30_11495</name>
</gene>
<dbReference type="EMBL" id="CP162599">
    <property type="protein sequence ID" value="XDK31650.1"/>
    <property type="molecule type" value="Genomic_DNA"/>
</dbReference>
<organism evidence="1">
    <name type="scientific">Ornithinibacillus sp. 4-3</name>
    <dbReference type="NCBI Taxonomy" id="3231488"/>
    <lineage>
        <taxon>Bacteria</taxon>
        <taxon>Bacillati</taxon>
        <taxon>Bacillota</taxon>
        <taxon>Bacilli</taxon>
        <taxon>Bacillales</taxon>
        <taxon>Bacillaceae</taxon>
        <taxon>Ornithinibacillus</taxon>
    </lineage>
</organism>